<protein>
    <submittedName>
        <fullName evidence="1">Uncharacterized protein</fullName>
    </submittedName>
</protein>
<organism evidence="1 2">
    <name type="scientific">Catharanthus roseus</name>
    <name type="common">Madagascar periwinkle</name>
    <name type="synonym">Vinca rosea</name>
    <dbReference type="NCBI Taxonomy" id="4058"/>
    <lineage>
        <taxon>Eukaryota</taxon>
        <taxon>Viridiplantae</taxon>
        <taxon>Streptophyta</taxon>
        <taxon>Embryophyta</taxon>
        <taxon>Tracheophyta</taxon>
        <taxon>Spermatophyta</taxon>
        <taxon>Magnoliopsida</taxon>
        <taxon>eudicotyledons</taxon>
        <taxon>Gunneridae</taxon>
        <taxon>Pentapetalae</taxon>
        <taxon>asterids</taxon>
        <taxon>lamiids</taxon>
        <taxon>Gentianales</taxon>
        <taxon>Apocynaceae</taxon>
        <taxon>Rauvolfioideae</taxon>
        <taxon>Vinceae</taxon>
        <taxon>Catharanthinae</taxon>
        <taxon>Catharanthus</taxon>
    </lineage>
</organism>
<evidence type="ECO:0000313" key="1">
    <source>
        <dbReference type="EMBL" id="KAI5654719.1"/>
    </source>
</evidence>
<comment type="caution">
    <text evidence="1">The sequence shown here is derived from an EMBL/GenBank/DDBJ whole genome shotgun (WGS) entry which is preliminary data.</text>
</comment>
<proteinExistence type="predicted"/>
<name>A0ACC0A3H0_CATRO</name>
<dbReference type="EMBL" id="CM044707">
    <property type="protein sequence ID" value="KAI5654719.1"/>
    <property type="molecule type" value="Genomic_DNA"/>
</dbReference>
<dbReference type="Proteomes" id="UP001060085">
    <property type="component" value="Linkage Group LG07"/>
</dbReference>
<sequence length="172" mass="18702">MKMKLWLVACYFATVTVAMGTQLDAPAPKDCSNIVMEMVPCLSFMTDAKTTKPTQACCQGLEKVIDFDKTCVCFALNFAPSMGIAVNISKAEVLASLCKVNDAPPVSSCHLTPSPTPTPPAPEPSPPVKPPAPAPPTPGIIKGIFFFFSHIFHQNFVQCYFSKSFFFYVKIL</sequence>
<reference evidence="2" key="1">
    <citation type="journal article" date="2023" name="Nat. Plants">
        <title>Single-cell RNA sequencing provides a high-resolution roadmap for understanding the multicellular compartmentation of specialized metabolism.</title>
        <authorList>
            <person name="Sun S."/>
            <person name="Shen X."/>
            <person name="Li Y."/>
            <person name="Li Y."/>
            <person name="Wang S."/>
            <person name="Li R."/>
            <person name="Zhang H."/>
            <person name="Shen G."/>
            <person name="Guo B."/>
            <person name="Wei J."/>
            <person name="Xu J."/>
            <person name="St-Pierre B."/>
            <person name="Chen S."/>
            <person name="Sun C."/>
        </authorList>
    </citation>
    <scope>NUCLEOTIDE SEQUENCE [LARGE SCALE GENOMIC DNA]</scope>
</reference>
<accession>A0ACC0A3H0</accession>
<evidence type="ECO:0000313" key="2">
    <source>
        <dbReference type="Proteomes" id="UP001060085"/>
    </source>
</evidence>
<gene>
    <name evidence="1" type="ORF">M9H77_31906</name>
</gene>
<keyword evidence="2" id="KW-1185">Reference proteome</keyword>